<dbReference type="InterPro" id="IPR030878">
    <property type="entry name" value="Ribosomal_uL15"/>
</dbReference>
<feature type="region of interest" description="Disordered" evidence="4">
    <location>
        <begin position="32"/>
        <end position="66"/>
    </location>
</feature>
<feature type="domain" description="Large ribosomal subunit protein uL15/eL18" evidence="5">
    <location>
        <begin position="98"/>
        <end position="173"/>
    </location>
</feature>
<dbReference type="SUPFAM" id="SSF52080">
    <property type="entry name" value="Ribosomal proteins L15p and L18e"/>
    <property type="match status" value="1"/>
</dbReference>
<feature type="compositionally biased region" description="Gly residues" evidence="4">
    <location>
        <begin position="47"/>
        <end position="59"/>
    </location>
</feature>
<evidence type="ECO:0000259" key="5">
    <source>
        <dbReference type="Pfam" id="PF00828"/>
    </source>
</evidence>
<evidence type="ECO:0000313" key="7">
    <source>
        <dbReference type="Proteomes" id="UP000398389"/>
    </source>
</evidence>
<comment type="similarity">
    <text evidence="1">Belongs to the universal ribosomal protein uL15 family.</text>
</comment>
<dbReference type="GO" id="GO:0006412">
    <property type="term" value="P:translation"/>
    <property type="evidence" value="ECO:0007669"/>
    <property type="project" value="InterPro"/>
</dbReference>
<evidence type="ECO:0000256" key="3">
    <source>
        <dbReference type="ARBA" id="ARBA00023274"/>
    </source>
</evidence>
<dbReference type="Gene3D" id="3.100.10.10">
    <property type="match status" value="1"/>
</dbReference>
<dbReference type="PANTHER" id="PTHR12934:SF11">
    <property type="entry name" value="LARGE RIBOSOMAL SUBUNIT PROTEIN UL15M"/>
    <property type="match status" value="1"/>
</dbReference>
<dbReference type="GO" id="GO:0003735">
    <property type="term" value="F:structural constituent of ribosome"/>
    <property type="evidence" value="ECO:0007669"/>
    <property type="project" value="InterPro"/>
</dbReference>
<gene>
    <name evidence="6" type="ORF">SAPINGB_P003190</name>
</gene>
<evidence type="ECO:0000256" key="4">
    <source>
        <dbReference type="SAM" id="MobiDB-lite"/>
    </source>
</evidence>
<reference evidence="6 7" key="1">
    <citation type="submission" date="2019-09" db="EMBL/GenBank/DDBJ databases">
        <authorList>
            <person name="Brejova B."/>
        </authorList>
    </citation>
    <scope>NUCLEOTIDE SEQUENCE [LARGE SCALE GENOMIC DNA]</scope>
</reference>
<dbReference type="AlphaFoldDB" id="A0A5E8BLC6"/>
<evidence type="ECO:0000256" key="1">
    <source>
        <dbReference type="ARBA" id="ARBA00007320"/>
    </source>
</evidence>
<dbReference type="InterPro" id="IPR005749">
    <property type="entry name" value="Ribosomal_uL15_bac-type"/>
</dbReference>
<dbReference type="GO" id="GO:0005762">
    <property type="term" value="C:mitochondrial large ribosomal subunit"/>
    <property type="evidence" value="ECO:0007669"/>
    <property type="project" value="TreeGrafter"/>
</dbReference>
<dbReference type="Pfam" id="PF00828">
    <property type="entry name" value="Ribosomal_L27A"/>
    <property type="match status" value="1"/>
</dbReference>
<keyword evidence="7" id="KW-1185">Reference proteome</keyword>
<dbReference type="GeneID" id="43582008"/>
<organism evidence="6 7">
    <name type="scientific">Magnusiomyces paraingens</name>
    <dbReference type="NCBI Taxonomy" id="2606893"/>
    <lineage>
        <taxon>Eukaryota</taxon>
        <taxon>Fungi</taxon>
        <taxon>Dikarya</taxon>
        <taxon>Ascomycota</taxon>
        <taxon>Saccharomycotina</taxon>
        <taxon>Dipodascomycetes</taxon>
        <taxon>Dipodascales</taxon>
        <taxon>Dipodascaceae</taxon>
        <taxon>Magnusiomyces</taxon>
    </lineage>
</organism>
<accession>A0A5E8BLC6</accession>
<evidence type="ECO:0000313" key="6">
    <source>
        <dbReference type="EMBL" id="VVT51719.1"/>
    </source>
</evidence>
<protein>
    <recommendedName>
        <fullName evidence="5">Large ribosomal subunit protein uL15/eL18 domain-containing protein</fullName>
    </recommendedName>
</protein>
<proteinExistence type="inferred from homology"/>
<dbReference type="NCBIfam" id="TIGR01071">
    <property type="entry name" value="rplO_bact"/>
    <property type="match status" value="1"/>
</dbReference>
<name>A0A5E8BLC6_9ASCO</name>
<dbReference type="InterPro" id="IPR036227">
    <property type="entry name" value="Ribosomal_uL15/eL18_sf"/>
</dbReference>
<sequence>MLKSLFSRRQPVAVSAIQQQVRSIALMGRLGDAPGAQKNEHRVGRGPSSGRGKTSGRGQKGQKARNKIRSWFEGGQTPIYKLFPKRGFKSHIDQPQYVNLGRLQQFIDQKRIDASKPITMRELHTSNLLNKVGAGGVKLLAGAGSRLKQPITISATRASEAAIKTIEAAGGTFMAQYYTKLGLRTLAQPGYVLQKLGRIPLRAKPISRKHVEFYRDPENRGYYQASPAPTIMESSRGVTLRSVKQSPLLTQLAEIEKQEVVKTGLAGFTGSSVVGRPQPKKK</sequence>
<keyword evidence="3" id="KW-0687">Ribonucleoprotein</keyword>
<dbReference type="InterPro" id="IPR021131">
    <property type="entry name" value="Ribosomal_uL15/eL18"/>
</dbReference>
<dbReference type="OrthoDB" id="361383at2759"/>
<dbReference type="HAMAP" id="MF_01341">
    <property type="entry name" value="Ribosomal_uL15"/>
    <property type="match status" value="1"/>
</dbReference>
<dbReference type="RefSeq" id="XP_031853799.1">
    <property type="nucleotide sequence ID" value="XM_031997908.1"/>
</dbReference>
<keyword evidence="2" id="KW-0689">Ribosomal protein</keyword>
<evidence type="ECO:0000256" key="2">
    <source>
        <dbReference type="ARBA" id="ARBA00022980"/>
    </source>
</evidence>
<dbReference type="EMBL" id="CABVLU010000002">
    <property type="protein sequence ID" value="VVT51719.1"/>
    <property type="molecule type" value="Genomic_DNA"/>
</dbReference>
<dbReference type="Proteomes" id="UP000398389">
    <property type="component" value="Unassembled WGS sequence"/>
</dbReference>
<dbReference type="PANTHER" id="PTHR12934">
    <property type="entry name" value="50S RIBOSOMAL PROTEIN L15"/>
    <property type="match status" value="1"/>
</dbReference>